<comment type="similarity">
    <text evidence="1">Belongs to the IS150/IS1296 orfA family.</text>
</comment>
<feature type="domain" description="Insertion element IS150 protein InsJ-like helix-turn-helix" evidence="2">
    <location>
        <begin position="77"/>
        <end position="126"/>
    </location>
</feature>
<dbReference type="InterPro" id="IPR052057">
    <property type="entry name" value="IS150/IS1296_orfA-like"/>
</dbReference>
<reference evidence="3 4" key="1">
    <citation type="journal article" date="2012" name="J. Biotechnol.">
        <title>Insights into the completely annotated genome of Lactobacillus buchneri CD034, a strain isolated from stable grass silage.</title>
        <authorList>
            <person name="Heinl S."/>
            <person name="Wibberg D."/>
            <person name="Eikmeyer F."/>
            <person name="Szczepanowski R."/>
            <person name="Blom J."/>
            <person name="Linke B."/>
            <person name="Goesmann A."/>
            <person name="Grabherr R."/>
            <person name="Schwab H."/>
            <person name="Puhler A."/>
            <person name="Schluter A."/>
        </authorList>
    </citation>
    <scope>NUCLEOTIDE SEQUENCE [LARGE SCALE GENOMIC DNA]</scope>
    <source>
        <strain evidence="3 4">CD034</strain>
    </source>
</reference>
<dbReference type="eggNOG" id="COG2963">
    <property type="taxonomic scope" value="Bacteria"/>
</dbReference>
<dbReference type="KEGG" id="lbn:LBUCD034_0457"/>
<dbReference type="AlphaFoldDB" id="J9W5M0"/>
<accession>J9W5M0</accession>
<name>J9W5M0_LENBU</name>
<dbReference type="InterPro" id="IPR010921">
    <property type="entry name" value="Trp_repressor/repl_initiator"/>
</dbReference>
<dbReference type="Gene3D" id="1.10.10.10">
    <property type="entry name" value="Winged helix-like DNA-binding domain superfamily/Winged helix DNA-binding domain"/>
    <property type="match status" value="2"/>
</dbReference>
<organism evidence="3 4">
    <name type="scientific">Lentilactobacillus buchneri subsp. silagei CD034</name>
    <dbReference type="NCBI Taxonomy" id="1071400"/>
    <lineage>
        <taxon>Bacteria</taxon>
        <taxon>Bacillati</taxon>
        <taxon>Bacillota</taxon>
        <taxon>Bacilli</taxon>
        <taxon>Lactobacillales</taxon>
        <taxon>Lactobacillaceae</taxon>
        <taxon>Lentilactobacillus</taxon>
        <taxon>Lentilactobacillus buchneri subsp. silagei</taxon>
    </lineage>
</organism>
<evidence type="ECO:0000259" key="2">
    <source>
        <dbReference type="Pfam" id="PF13518"/>
    </source>
</evidence>
<evidence type="ECO:0000256" key="1">
    <source>
        <dbReference type="ARBA" id="ARBA00038232"/>
    </source>
</evidence>
<keyword evidence="4" id="KW-1185">Reference proteome</keyword>
<dbReference type="Pfam" id="PF13518">
    <property type="entry name" value="HTH_28"/>
    <property type="match status" value="1"/>
</dbReference>
<dbReference type="PATRIC" id="fig|1071400.3.peg.449"/>
<dbReference type="PANTHER" id="PTHR33795:SF1">
    <property type="entry name" value="INSERTION ELEMENT IS150 PROTEIN INSJ"/>
    <property type="match status" value="1"/>
</dbReference>
<dbReference type="PANTHER" id="PTHR33795">
    <property type="entry name" value="INSERTION ELEMENT IS150 PROTEIN INSJ"/>
    <property type="match status" value="1"/>
</dbReference>
<dbReference type="HOGENOM" id="CLU_027402_17_4_9"/>
<dbReference type="Proteomes" id="UP000007332">
    <property type="component" value="Chromosome"/>
</dbReference>
<evidence type="ECO:0000313" key="3">
    <source>
        <dbReference type="EMBL" id="AFR99555.1"/>
    </source>
</evidence>
<gene>
    <name evidence="3" type="ORF">LBUCD034_0457</name>
</gene>
<protein>
    <submittedName>
        <fullName evidence="3">Transposase</fullName>
    </submittedName>
</protein>
<dbReference type="InterPro" id="IPR055247">
    <property type="entry name" value="InsJ-like_HTH"/>
</dbReference>
<proteinExistence type="inferred from homology"/>
<dbReference type="SUPFAM" id="SSF48295">
    <property type="entry name" value="TrpR-like"/>
    <property type="match status" value="2"/>
</dbReference>
<dbReference type="STRING" id="1071400.LBUCD034_0457"/>
<evidence type="ECO:0000313" key="4">
    <source>
        <dbReference type="Proteomes" id="UP000007332"/>
    </source>
</evidence>
<dbReference type="InterPro" id="IPR036388">
    <property type="entry name" value="WH-like_DNA-bd_sf"/>
</dbReference>
<sequence length="137" mass="15988">MNLEAFVMPRSKYRAEEKLDFITKFQQEDLSIEKFISKYSVSVSRPTFSHWLDCYTRDGLDGLKESKKWQHYSTELKQQVVIDYLSGKGSFRSIANKYGLRSKRQVEVWVSKYNGIEKLTATPSRKPGPDNDTENHV</sequence>
<dbReference type="EMBL" id="CP003043">
    <property type="protein sequence ID" value="AFR99555.1"/>
    <property type="molecule type" value="Genomic_DNA"/>
</dbReference>
<dbReference type="GO" id="GO:0043565">
    <property type="term" value="F:sequence-specific DNA binding"/>
    <property type="evidence" value="ECO:0007669"/>
    <property type="project" value="InterPro"/>
</dbReference>